<dbReference type="SUPFAM" id="SSF53474">
    <property type="entry name" value="alpha/beta-Hydrolases"/>
    <property type="match status" value="1"/>
</dbReference>
<dbReference type="InterPro" id="IPR006311">
    <property type="entry name" value="TAT_signal"/>
</dbReference>
<evidence type="ECO:0000313" key="4">
    <source>
        <dbReference type="Proteomes" id="UP000258016"/>
    </source>
</evidence>
<organism evidence="3 4">
    <name type="scientific">Blastomonas fulva</name>
    <dbReference type="NCBI Taxonomy" id="1550728"/>
    <lineage>
        <taxon>Bacteria</taxon>
        <taxon>Pseudomonadati</taxon>
        <taxon>Pseudomonadota</taxon>
        <taxon>Alphaproteobacteria</taxon>
        <taxon>Sphingomonadales</taxon>
        <taxon>Sphingomonadaceae</taxon>
        <taxon>Blastomonas</taxon>
    </lineage>
</organism>
<dbReference type="Gene3D" id="3.40.50.1820">
    <property type="entry name" value="alpha/beta hydrolase"/>
    <property type="match status" value="1"/>
</dbReference>
<feature type="domain" description="Alpha/beta hydrolase fold-3" evidence="2">
    <location>
        <begin position="121"/>
        <end position="329"/>
    </location>
</feature>
<dbReference type="Pfam" id="PF07859">
    <property type="entry name" value="Abhydrolase_3"/>
    <property type="match status" value="1"/>
</dbReference>
<evidence type="ECO:0000259" key="2">
    <source>
        <dbReference type="Pfam" id="PF07859"/>
    </source>
</evidence>
<dbReference type="GO" id="GO:0016787">
    <property type="term" value="F:hydrolase activity"/>
    <property type="evidence" value="ECO:0007669"/>
    <property type="project" value="UniProtKB-KW"/>
</dbReference>
<keyword evidence="1 3" id="KW-0378">Hydrolase</keyword>
<dbReference type="PROSITE" id="PS51318">
    <property type="entry name" value="TAT"/>
    <property type="match status" value="1"/>
</dbReference>
<dbReference type="InterPro" id="IPR029058">
    <property type="entry name" value="AB_hydrolase_fold"/>
</dbReference>
<dbReference type="PANTHER" id="PTHR48081">
    <property type="entry name" value="AB HYDROLASE SUPERFAMILY PROTEIN C4A8.06C"/>
    <property type="match status" value="1"/>
</dbReference>
<evidence type="ECO:0000256" key="1">
    <source>
        <dbReference type="ARBA" id="ARBA00022801"/>
    </source>
</evidence>
<proteinExistence type="predicted"/>
<dbReference type="InterPro" id="IPR013094">
    <property type="entry name" value="AB_hydrolase_3"/>
</dbReference>
<keyword evidence="4" id="KW-1185">Reference proteome</keyword>
<dbReference type="GeneID" id="303484663"/>
<dbReference type="RefSeq" id="WP_117351502.1">
    <property type="nucleotide sequence ID" value="NZ_CP020083.1"/>
</dbReference>
<reference evidence="3 4" key="1">
    <citation type="submission" date="2017-03" db="EMBL/GenBank/DDBJ databases">
        <title>Complete genome sequence of Blastomonas fulva degrading microcsystin LR.</title>
        <authorList>
            <person name="Lee H.-g."/>
            <person name="Jin L."/>
            <person name="oh H.-M."/>
        </authorList>
    </citation>
    <scope>NUCLEOTIDE SEQUENCE [LARGE SCALE GENOMIC DNA]</scope>
    <source>
        <strain evidence="3 4">T2</strain>
    </source>
</reference>
<sequence>MDISRRHLTRLALGAGALSLLTGVVPGWLIHAATAASPAPDPLALVDGELREAARAMLAQTFPPISRETLPAVRASWVPPPLLSAPAPSVTVRQVPGPPGAPAVAVELIGARPDSTPRPAILHIHGGGMISGRARNMTSFSQTLAAEFDAVVVNVDYRLAPETPFPGPVLDNFAAFEWMVANAGELGIDPRRIAIMGESAGGGLAAMVAQMARDSRTVQPCLLVMLYPMLDDRTGSARMVPPHIGTIGWSAEANRFGWSSFLGVPAGSDSVPAGSVPARLIDLAGFPPSFIGVGTLDLFIDEDLEFGRRLIASGVPTQMHVSPGAYHAFDFVVPEARIAREFTQAWKSSLHTAFGSQA</sequence>
<gene>
    <name evidence="3" type="ORF">B5J99_03645</name>
</gene>
<protein>
    <submittedName>
        <fullName evidence="3">Alpha/beta hydrolase</fullName>
    </submittedName>
</protein>
<evidence type="ECO:0000313" key="3">
    <source>
        <dbReference type="EMBL" id="ASR50675.1"/>
    </source>
</evidence>
<name>A0ABM6M448_9SPHN</name>
<dbReference type="EMBL" id="CP020083">
    <property type="protein sequence ID" value="ASR50675.1"/>
    <property type="molecule type" value="Genomic_DNA"/>
</dbReference>
<dbReference type="Proteomes" id="UP000258016">
    <property type="component" value="Chromosome"/>
</dbReference>
<accession>A0ABM6M448</accession>
<dbReference type="PANTHER" id="PTHR48081:SF8">
    <property type="entry name" value="ALPHA_BETA HYDROLASE FOLD-3 DOMAIN-CONTAINING PROTEIN-RELATED"/>
    <property type="match status" value="1"/>
</dbReference>
<dbReference type="InterPro" id="IPR050300">
    <property type="entry name" value="GDXG_lipolytic_enzyme"/>
</dbReference>